<name>A0A5M9JI72_MONFR</name>
<dbReference type="EMBL" id="VICG01000008">
    <property type="protein sequence ID" value="KAA8569198.1"/>
    <property type="molecule type" value="Genomic_DNA"/>
</dbReference>
<feature type="compositionally biased region" description="Polar residues" evidence="1">
    <location>
        <begin position="15"/>
        <end position="37"/>
    </location>
</feature>
<evidence type="ECO:0000313" key="2">
    <source>
        <dbReference type="EMBL" id="KAA8569198.1"/>
    </source>
</evidence>
<reference evidence="2 3" key="1">
    <citation type="submission" date="2019-06" db="EMBL/GenBank/DDBJ databases">
        <title>Genome Sequence of the Brown Rot Fungal Pathogen Monilinia fructicola.</title>
        <authorList>
            <person name="De Miccolis Angelini R.M."/>
            <person name="Landi L."/>
            <person name="Abate D."/>
            <person name="Pollastro S."/>
            <person name="Romanazzi G."/>
            <person name="Faretra F."/>
        </authorList>
    </citation>
    <scope>NUCLEOTIDE SEQUENCE [LARGE SCALE GENOMIC DNA]</scope>
    <source>
        <strain evidence="2 3">Mfrc123</strain>
    </source>
</reference>
<keyword evidence="3" id="KW-1185">Reference proteome</keyword>
<evidence type="ECO:0000256" key="1">
    <source>
        <dbReference type="SAM" id="MobiDB-lite"/>
    </source>
</evidence>
<dbReference type="AlphaFoldDB" id="A0A5M9JI72"/>
<feature type="region of interest" description="Disordered" evidence="1">
    <location>
        <begin position="1"/>
        <end position="66"/>
    </location>
</feature>
<comment type="caution">
    <text evidence="2">The sequence shown here is derived from an EMBL/GenBank/DDBJ whole genome shotgun (WGS) entry which is preliminary data.</text>
</comment>
<gene>
    <name evidence="2" type="ORF">EYC84_000867</name>
</gene>
<dbReference type="Proteomes" id="UP000322873">
    <property type="component" value="Unassembled WGS sequence"/>
</dbReference>
<sequence>MTTKFSYPKEAMQAIKQSSNQAIKQSSKQASKPTAESASVRKGSGDTKKEASQVQGGSDMPTRSWLRAARAWPVVI</sequence>
<evidence type="ECO:0000313" key="3">
    <source>
        <dbReference type="Proteomes" id="UP000322873"/>
    </source>
</evidence>
<proteinExistence type="predicted"/>
<organism evidence="2 3">
    <name type="scientific">Monilinia fructicola</name>
    <name type="common">Brown rot fungus</name>
    <name type="synonym">Ciboria fructicola</name>
    <dbReference type="NCBI Taxonomy" id="38448"/>
    <lineage>
        <taxon>Eukaryota</taxon>
        <taxon>Fungi</taxon>
        <taxon>Dikarya</taxon>
        <taxon>Ascomycota</taxon>
        <taxon>Pezizomycotina</taxon>
        <taxon>Leotiomycetes</taxon>
        <taxon>Helotiales</taxon>
        <taxon>Sclerotiniaceae</taxon>
        <taxon>Monilinia</taxon>
    </lineage>
</organism>
<protein>
    <submittedName>
        <fullName evidence="2">Uncharacterized protein</fullName>
    </submittedName>
</protein>
<accession>A0A5M9JI72</accession>